<dbReference type="OrthoDB" id="414967at2"/>
<organism evidence="3 4">
    <name type="scientific">Ulvibacter antarcticus</name>
    <dbReference type="NCBI Taxonomy" id="442714"/>
    <lineage>
        <taxon>Bacteria</taxon>
        <taxon>Pseudomonadati</taxon>
        <taxon>Bacteroidota</taxon>
        <taxon>Flavobacteriia</taxon>
        <taxon>Flavobacteriales</taxon>
        <taxon>Flavobacteriaceae</taxon>
        <taxon>Ulvibacter</taxon>
    </lineage>
</organism>
<gene>
    <name evidence="3" type="ORF">BXY75_1265</name>
</gene>
<keyword evidence="1" id="KW-0812">Transmembrane</keyword>
<dbReference type="EMBL" id="REFC01000012">
    <property type="protein sequence ID" value="RMA64390.1"/>
    <property type="molecule type" value="Genomic_DNA"/>
</dbReference>
<name>A0A3L9YX54_9FLAO</name>
<proteinExistence type="predicted"/>
<keyword evidence="1" id="KW-1133">Transmembrane helix</keyword>
<evidence type="ECO:0000259" key="2">
    <source>
        <dbReference type="Pfam" id="PF20703"/>
    </source>
</evidence>
<dbReference type="Proteomes" id="UP000271339">
    <property type="component" value="Unassembled WGS sequence"/>
</dbReference>
<comment type="caution">
    <text evidence="3">The sequence shown here is derived from an EMBL/GenBank/DDBJ whole genome shotgun (WGS) entry which is preliminary data.</text>
</comment>
<dbReference type="SUPFAM" id="SSF52540">
    <property type="entry name" value="P-loop containing nucleoside triphosphate hydrolases"/>
    <property type="match status" value="1"/>
</dbReference>
<dbReference type="InterPro" id="IPR027417">
    <property type="entry name" value="P-loop_NTPase"/>
</dbReference>
<feature type="domain" description="Novel STAND NTPase 1" evidence="2">
    <location>
        <begin position="8"/>
        <end position="419"/>
    </location>
</feature>
<accession>A0A3L9YX54</accession>
<protein>
    <recommendedName>
        <fullName evidence="2">Novel STAND NTPase 1 domain-containing protein</fullName>
    </recommendedName>
</protein>
<keyword evidence="4" id="KW-1185">Reference proteome</keyword>
<sequence length="934" mass="107762">MSEYSLYPYVGLRPFNTDESILFFGRNNQILELLQRLHQYHFVAVVGGSGSGKSSLIRAGLIPSLKAGYLVQDSDHWQIAIMKPGRKPVWNLAKAFFDQTNELPDINKVDELARRIEEEGVSIILSLLSEIDTNKNTNFFLLIDQFEELFRFGMEHNDAAKIDEAIDFVNIILELSEQNRIPIYVVTTMRSDFIGDCAQFHGLPEAMNRSQYLVPHMTRKQLKYVIEAPAKLFGRKVNPSLTNRLLNDLGKVKDELPLLEHALMRIWEHEIKNDNNGELDLADYEQIGGIKKALSIHADEALIGMTDNELELTKKIFQSLSTTDENGRKIRRPALLSQLVELTNGSTEEVLKIVNLFIGNQRSFLNQSKAGEDIIIDISHESLIRQWNTLGKWVDKEAEAASHYLQLSDATRLHSEGKKDYLTGSELQTAQGWYDNFKPIPAWGNRYIQGFDNCILYLKKSNEEQLKIEVAERDRKKKKRFTIALIMIMLGIMAIGSITALFLINKSKNEVLFAQQRANNWIIKNIWKSAIEAEVPLDYTTGIRGLAEKHATLLNMDKFKFMSNPLEVFLSGPHEKGIRYYENDFARYNPEIVEWISNNMIPDGTDAEFQQLTQRVYNKHLKILAEAYIRSYVLLKKDSLFVEKQKAAYLEHLESGNPYNFFRNKQYRYYFNTMDKIKPGAFPYYSKEAAGFWIRRNIDGTADEFYDLLIKLAITYDPNLATLPNELKYSFRNAMGYVFPGTWHVRSQFDSVPNQFIKFDDSNKTFTKYQGNLAKSFPWKFINARQIKINNETIDYIVIDDSMILCSAQMFGEDLELKKLYPLMKTALNDTSGSSFDILNATLINLNLSTYYIMDSPGKWSYKWVEQEKEYSVDLKDMGRTHERIYLLNQNENSVHIIDVEKNQITVVANDVTKTSTYENMYVTNGDLMKKSTN</sequence>
<keyword evidence="1" id="KW-0472">Membrane</keyword>
<feature type="transmembrane region" description="Helical" evidence="1">
    <location>
        <begin position="483"/>
        <end position="504"/>
    </location>
</feature>
<dbReference type="AlphaFoldDB" id="A0A3L9YX54"/>
<reference evidence="3 4" key="1">
    <citation type="submission" date="2018-10" db="EMBL/GenBank/DDBJ databases">
        <title>Genomic Encyclopedia of Archaeal and Bacterial Type Strains, Phase II (KMG-II): from individual species to whole genera.</title>
        <authorList>
            <person name="Goeker M."/>
        </authorList>
    </citation>
    <scope>NUCLEOTIDE SEQUENCE [LARGE SCALE GENOMIC DNA]</scope>
    <source>
        <strain evidence="3 4">DSM 23424</strain>
    </source>
</reference>
<evidence type="ECO:0000256" key="1">
    <source>
        <dbReference type="SAM" id="Phobius"/>
    </source>
</evidence>
<dbReference type="InterPro" id="IPR049052">
    <property type="entry name" value="nSTAND1"/>
</dbReference>
<dbReference type="Pfam" id="PF20703">
    <property type="entry name" value="nSTAND1"/>
    <property type="match status" value="1"/>
</dbReference>
<evidence type="ECO:0000313" key="4">
    <source>
        <dbReference type="Proteomes" id="UP000271339"/>
    </source>
</evidence>
<evidence type="ECO:0000313" key="3">
    <source>
        <dbReference type="EMBL" id="RMA64390.1"/>
    </source>
</evidence>
<dbReference type="Gene3D" id="3.40.50.300">
    <property type="entry name" value="P-loop containing nucleotide triphosphate hydrolases"/>
    <property type="match status" value="1"/>
</dbReference>
<dbReference type="RefSeq" id="WP_121906839.1">
    <property type="nucleotide sequence ID" value="NZ_REFC01000012.1"/>
</dbReference>